<dbReference type="EMBL" id="CP003642">
    <property type="protein sequence ID" value="AFZ25576.1"/>
    <property type="molecule type" value="Genomic_DNA"/>
</dbReference>
<reference evidence="1 2" key="1">
    <citation type="submission" date="2012-06" db="EMBL/GenBank/DDBJ databases">
        <title>Finished chromosome of genome of Cylindrospermum stagnale PCC 7417.</title>
        <authorList>
            <consortium name="US DOE Joint Genome Institute"/>
            <person name="Gugger M."/>
            <person name="Coursin T."/>
            <person name="Rippka R."/>
            <person name="Tandeau De Marsac N."/>
            <person name="Huntemann M."/>
            <person name="Wei C.-L."/>
            <person name="Han J."/>
            <person name="Detter J.C."/>
            <person name="Han C."/>
            <person name="Tapia R."/>
            <person name="Chen A."/>
            <person name="Kyrpides N."/>
            <person name="Mavromatis K."/>
            <person name="Markowitz V."/>
            <person name="Szeto E."/>
            <person name="Ivanova N."/>
            <person name="Pagani I."/>
            <person name="Pati A."/>
            <person name="Goodwin L."/>
            <person name="Nordberg H.P."/>
            <person name="Cantor M.N."/>
            <person name="Hua S.X."/>
            <person name="Woyke T."/>
            <person name="Kerfeld C.A."/>
        </authorList>
    </citation>
    <scope>NUCLEOTIDE SEQUENCE [LARGE SCALE GENOMIC DNA]</scope>
    <source>
        <strain evidence="1 2">PCC 7417</strain>
    </source>
</reference>
<keyword evidence="2" id="KW-1185">Reference proteome</keyword>
<evidence type="ECO:0000313" key="1">
    <source>
        <dbReference type="EMBL" id="AFZ25576.1"/>
    </source>
</evidence>
<dbReference type="KEGG" id="csg:Cylst_3426"/>
<protein>
    <submittedName>
        <fullName evidence="1">Uncharacterized protein</fullName>
    </submittedName>
</protein>
<proteinExistence type="predicted"/>
<evidence type="ECO:0000313" key="2">
    <source>
        <dbReference type="Proteomes" id="UP000010475"/>
    </source>
</evidence>
<dbReference type="RefSeq" id="WP_015208824.1">
    <property type="nucleotide sequence ID" value="NC_019757.1"/>
</dbReference>
<sequence length="78" mass="8819">MIGQTIWQQSQLTVVVKMSINKELNYLKVKITLSNSAMAQSARWKRVPEAPTPWPYEKGQVLALVRHILFPGCGPLID</sequence>
<dbReference type="HOGENOM" id="CLU_2616109_0_0_3"/>
<gene>
    <name evidence="1" type="ORF">Cylst_3426</name>
</gene>
<organism evidence="1 2">
    <name type="scientific">Cylindrospermum stagnale PCC 7417</name>
    <dbReference type="NCBI Taxonomy" id="56107"/>
    <lineage>
        <taxon>Bacteria</taxon>
        <taxon>Bacillati</taxon>
        <taxon>Cyanobacteriota</taxon>
        <taxon>Cyanophyceae</taxon>
        <taxon>Nostocales</taxon>
        <taxon>Nostocaceae</taxon>
        <taxon>Cylindrospermum</taxon>
    </lineage>
</organism>
<dbReference type="AlphaFoldDB" id="K9X0M3"/>
<dbReference type="Proteomes" id="UP000010475">
    <property type="component" value="Chromosome"/>
</dbReference>
<name>K9X0M3_9NOST</name>
<accession>K9X0M3</accession>
<dbReference type="STRING" id="56107.Cylst_3426"/>